<dbReference type="FunFam" id="3.30.70.270:FF:000001">
    <property type="entry name" value="Diguanylate cyclase domain protein"/>
    <property type="match status" value="1"/>
</dbReference>
<evidence type="ECO:0000259" key="2">
    <source>
        <dbReference type="PROSITE" id="PS50887"/>
    </source>
</evidence>
<dbReference type="Pfam" id="PF00990">
    <property type="entry name" value="GGDEF"/>
    <property type="match status" value="1"/>
</dbReference>
<protein>
    <recommendedName>
        <fullName evidence="2">GGDEF domain-containing protein</fullName>
    </recommendedName>
</protein>
<evidence type="ECO:0000256" key="1">
    <source>
        <dbReference type="SAM" id="Phobius"/>
    </source>
</evidence>
<dbReference type="PANTHER" id="PTHR45138:SF9">
    <property type="entry name" value="DIGUANYLATE CYCLASE DGCM-RELATED"/>
    <property type="match status" value="1"/>
</dbReference>
<dbReference type="InterPro" id="IPR043128">
    <property type="entry name" value="Rev_trsase/Diguanyl_cyclase"/>
</dbReference>
<evidence type="ECO:0000313" key="3">
    <source>
        <dbReference type="EMBL" id="MPM01863.1"/>
    </source>
</evidence>
<dbReference type="AlphaFoldDB" id="A0A644WH65"/>
<dbReference type="NCBIfam" id="TIGR00254">
    <property type="entry name" value="GGDEF"/>
    <property type="match status" value="1"/>
</dbReference>
<comment type="caution">
    <text evidence="3">The sequence shown here is derived from an EMBL/GenBank/DDBJ whole genome shotgun (WGS) entry which is preliminary data.</text>
</comment>
<gene>
    <name evidence="3" type="ORF">SDC9_48103</name>
</gene>
<dbReference type="InterPro" id="IPR029787">
    <property type="entry name" value="Nucleotide_cyclase"/>
</dbReference>
<dbReference type="CDD" id="cd01949">
    <property type="entry name" value="GGDEF"/>
    <property type="match status" value="1"/>
</dbReference>
<name>A0A644WH65_9ZZZZ</name>
<feature type="domain" description="GGDEF" evidence="2">
    <location>
        <begin position="399"/>
        <end position="532"/>
    </location>
</feature>
<dbReference type="EMBL" id="VSSQ01000828">
    <property type="protein sequence ID" value="MPM01863.1"/>
    <property type="molecule type" value="Genomic_DNA"/>
</dbReference>
<proteinExistence type="predicted"/>
<dbReference type="Gene3D" id="3.30.70.270">
    <property type="match status" value="1"/>
</dbReference>
<dbReference type="Gene3D" id="3.30.450.20">
    <property type="entry name" value="PAS domain"/>
    <property type="match status" value="1"/>
</dbReference>
<reference evidence="3" key="1">
    <citation type="submission" date="2019-08" db="EMBL/GenBank/DDBJ databases">
        <authorList>
            <person name="Kucharzyk K."/>
            <person name="Murdoch R.W."/>
            <person name="Higgins S."/>
            <person name="Loffler F."/>
        </authorList>
    </citation>
    <scope>NUCLEOTIDE SEQUENCE</scope>
</reference>
<organism evidence="3">
    <name type="scientific">bioreactor metagenome</name>
    <dbReference type="NCBI Taxonomy" id="1076179"/>
    <lineage>
        <taxon>unclassified sequences</taxon>
        <taxon>metagenomes</taxon>
        <taxon>ecological metagenomes</taxon>
    </lineage>
</organism>
<keyword evidence="1" id="KW-1133">Transmembrane helix</keyword>
<keyword evidence="1" id="KW-0812">Transmembrane</keyword>
<feature type="transmembrane region" description="Helical" evidence="1">
    <location>
        <begin position="7"/>
        <end position="28"/>
    </location>
</feature>
<dbReference type="PROSITE" id="PS50887">
    <property type="entry name" value="GGDEF"/>
    <property type="match status" value="1"/>
</dbReference>
<dbReference type="InterPro" id="IPR000160">
    <property type="entry name" value="GGDEF_dom"/>
</dbReference>
<sequence length="535" mass="61301">MGKIKRMIFFSFISAIIIFTFLYQYIFLIRNIEETAKSKEATINKYIDMSKGFIDLVALYGNDFLEYGIHTESNLYDYLQYDSSSDTYNLDAIEDTEYQKVSGSLTGTGKIPDTGIYRCEIDLALHFNRDFNSIYSKIPDAAWIYYTSRNNFINIYPFISSKDFSFDNALQAEKFYTCVMPENDPLRESVWTPVYLDHAGKGLMVTLSSPIYYEDTFLGAVSIDLTNNMLSDIIQSPYSAYIVDETDSVVATSDNVEFEDEIIKFQSLLHVSQSELQKMNELGNNETTRLGKYYIYSVSFPHAPWKMYFLVPIWAIASKALLFTLPVSVICLLLLLAFSQIEKRKITEIQLKDSLKELTSYQTLLENAAKYDFLTGTVNRRGLFDIYSKNIEAEREKINSVIFIMGDIDLFKKFNDTYGHAAGDKVLKEIAAIMQKYVSRDDVVCRWGGEEFVIMMIGRTYEESMLVTEKIRKEIEETVIPWDNSVMLHATITFGVAEHDRSDSIEESISKADAALYIGKSNQRNQVVGFHPTVS</sequence>
<dbReference type="SUPFAM" id="SSF55073">
    <property type="entry name" value="Nucleotide cyclase"/>
    <property type="match status" value="1"/>
</dbReference>
<dbReference type="PANTHER" id="PTHR45138">
    <property type="entry name" value="REGULATORY COMPONENTS OF SENSORY TRANSDUCTION SYSTEM"/>
    <property type="match status" value="1"/>
</dbReference>
<dbReference type="InterPro" id="IPR050469">
    <property type="entry name" value="Diguanylate_Cyclase"/>
</dbReference>
<dbReference type="Pfam" id="PF22673">
    <property type="entry name" value="MCP-like_PDC_1"/>
    <property type="match status" value="1"/>
</dbReference>
<feature type="transmembrane region" description="Helical" evidence="1">
    <location>
        <begin position="307"/>
        <end position="338"/>
    </location>
</feature>
<accession>A0A644WH65</accession>
<keyword evidence="1" id="KW-0472">Membrane</keyword>
<dbReference type="GO" id="GO:0052621">
    <property type="term" value="F:diguanylate cyclase activity"/>
    <property type="evidence" value="ECO:0007669"/>
    <property type="project" value="TreeGrafter"/>
</dbReference>
<dbReference type="SMART" id="SM00267">
    <property type="entry name" value="GGDEF"/>
    <property type="match status" value="1"/>
</dbReference>